<evidence type="ECO:0000313" key="1">
    <source>
        <dbReference type="EMBL" id="EHD13343.1"/>
    </source>
</evidence>
<comment type="caution">
    <text evidence="1">The sequence shown here is derived from an EMBL/GenBank/DDBJ whole genome shotgun (WGS) entry which is preliminary data.</text>
</comment>
<reference evidence="1 2" key="1">
    <citation type="submission" date="2011-10" db="EMBL/GenBank/DDBJ databases">
        <title>Genome Sequence of Commensalibacter intestini A911, isolated from Drosophila gut.</title>
        <authorList>
            <person name="Lee W.-J."/>
            <person name="Kim E.-K."/>
        </authorList>
    </citation>
    <scope>NUCLEOTIDE SEQUENCE [LARGE SCALE GENOMIC DNA]</scope>
    <source>
        <strain evidence="1 2">A911</strain>
    </source>
</reference>
<evidence type="ECO:0000313" key="2">
    <source>
        <dbReference type="Proteomes" id="UP000005939"/>
    </source>
</evidence>
<dbReference type="RefSeq" id="WP_008854525.1">
    <property type="nucleotide sequence ID" value="NZ_AGFR01000009.1"/>
</dbReference>
<sequence>MFSSIKKNKWLQGTSCFVMGMALVVSGVHNADAKTQKKEAVRSVSHETSNNSSAGFMDLSVLPVVKGNVKQYLPTPYGNLGGLLLTDGTQVIFSTMFGEAIKTVVHPGQDITIRGLKARFLPLLQAFLVENPQGKILQEDSPEAGFSPVPVTGPDLFVQGKVGQLLYNLQGQVMGVVMKDGTVVYIRPSDVSKLGFSLQPGAALCVRGMGSVTAMGKALQARSIGQSEDHMIELLQVNTPPFGAPAGSPAYDYIPQ</sequence>
<organism evidence="1 2">
    <name type="scientific">Commensalibacter intestini A911</name>
    <dbReference type="NCBI Taxonomy" id="1088868"/>
    <lineage>
        <taxon>Bacteria</taxon>
        <taxon>Pseudomonadati</taxon>
        <taxon>Pseudomonadota</taxon>
        <taxon>Alphaproteobacteria</taxon>
        <taxon>Acetobacterales</taxon>
        <taxon>Acetobacteraceae</taxon>
    </lineage>
</organism>
<name>G6F1N9_9PROT</name>
<gene>
    <name evidence="1" type="ORF">CIN_15350</name>
</gene>
<dbReference type="EMBL" id="AGFR01000009">
    <property type="protein sequence ID" value="EHD13343.1"/>
    <property type="molecule type" value="Genomic_DNA"/>
</dbReference>
<dbReference type="STRING" id="1088868.CIN_15350"/>
<dbReference type="eggNOG" id="ENOG5032K1E">
    <property type="taxonomic scope" value="Bacteria"/>
</dbReference>
<accession>G6F1N9</accession>
<protein>
    <submittedName>
        <fullName evidence="1">Uncharacterized protein</fullName>
    </submittedName>
</protein>
<dbReference type="AlphaFoldDB" id="G6F1N9"/>
<dbReference type="OrthoDB" id="481082at2"/>
<dbReference type="Proteomes" id="UP000005939">
    <property type="component" value="Unassembled WGS sequence"/>
</dbReference>
<proteinExistence type="predicted"/>